<feature type="transmembrane region" description="Helical" evidence="9">
    <location>
        <begin position="133"/>
        <end position="153"/>
    </location>
</feature>
<evidence type="ECO:0000256" key="4">
    <source>
        <dbReference type="ARBA" id="ARBA00022553"/>
    </source>
</evidence>
<evidence type="ECO:0000256" key="1">
    <source>
        <dbReference type="ARBA" id="ARBA00000085"/>
    </source>
</evidence>
<evidence type="ECO:0000256" key="5">
    <source>
        <dbReference type="ARBA" id="ARBA00022679"/>
    </source>
</evidence>
<dbReference type="InterPro" id="IPR050736">
    <property type="entry name" value="Sensor_HK_Regulatory"/>
</dbReference>
<dbReference type="Pfam" id="PF00512">
    <property type="entry name" value="HisKA"/>
    <property type="match status" value="1"/>
</dbReference>
<accession>A0A8J3RMC3</accession>
<feature type="transmembrane region" description="Helical" evidence="9">
    <location>
        <begin position="75"/>
        <end position="100"/>
    </location>
</feature>
<dbReference type="GO" id="GO:0000155">
    <property type="term" value="F:phosphorelay sensor kinase activity"/>
    <property type="evidence" value="ECO:0007669"/>
    <property type="project" value="InterPro"/>
</dbReference>
<feature type="transmembrane region" description="Helical" evidence="9">
    <location>
        <begin position="37"/>
        <end position="55"/>
    </location>
</feature>
<keyword evidence="5" id="KW-0808">Transferase</keyword>
<evidence type="ECO:0000256" key="2">
    <source>
        <dbReference type="ARBA" id="ARBA00004236"/>
    </source>
</evidence>
<keyword evidence="6" id="KW-0418">Kinase</keyword>
<dbReference type="InterPro" id="IPR036890">
    <property type="entry name" value="HATPase_C_sf"/>
</dbReference>
<keyword evidence="9" id="KW-0472">Membrane</keyword>
<reference evidence="11 12" key="1">
    <citation type="submission" date="2021-01" db="EMBL/GenBank/DDBJ databases">
        <title>Whole genome shotgun sequence of Planobispora longispora NBRC 13918.</title>
        <authorList>
            <person name="Komaki H."/>
            <person name="Tamura T."/>
        </authorList>
    </citation>
    <scope>NUCLEOTIDE SEQUENCE [LARGE SCALE GENOMIC DNA]</scope>
    <source>
        <strain evidence="11 12">NBRC 13918</strain>
    </source>
</reference>
<keyword evidence="4" id="KW-0597">Phosphoprotein</keyword>
<feature type="region of interest" description="Disordered" evidence="8">
    <location>
        <begin position="384"/>
        <end position="411"/>
    </location>
</feature>
<dbReference type="InterPro" id="IPR036097">
    <property type="entry name" value="HisK_dim/P_sf"/>
</dbReference>
<dbReference type="InterPro" id="IPR003594">
    <property type="entry name" value="HATPase_dom"/>
</dbReference>
<evidence type="ECO:0000259" key="10">
    <source>
        <dbReference type="PROSITE" id="PS50109"/>
    </source>
</evidence>
<evidence type="ECO:0000313" key="11">
    <source>
        <dbReference type="EMBL" id="GIH76746.1"/>
    </source>
</evidence>
<protein>
    <recommendedName>
        <fullName evidence="3">histidine kinase</fullName>
        <ecNumber evidence="3">2.7.13.3</ecNumber>
    </recommendedName>
</protein>
<dbReference type="RefSeq" id="WP_203891349.1">
    <property type="nucleotide sequence ID" value="NZ_BOOH01000022.1"/>
</dbReference>
<keyword evidence="12" id="KW-1185">Reference proteome</keyword>
<dbReference type="SMART" id="SM00387">
    <property type="entry name" value="HATPase_c"/>
    <property type="match status" value="1"/>
</dbReference>
<evidence type="ECO:0000313" key="12">
    <source>
        <dbReference type="Proteomes" id="UP000616724"/>
    </source>
</evidence>
<keyword evidence="9" id="KW-0812">Transmembrane</keyword>
<dbReference type="PANTHER" id="PTHR43711:SF32">
    <property type="entry name" value="SENSOR-TYPE HISTIDINE KINASE PRRB"/>
    <property type="match status" value="1"/>
</dbReference>
<proteinExistence type="predicted"/>
<dbReference type="Proteomes" id="UP000616724">
    <property type="component" value="Unassembled WGS sequence"/>
</dbReference>
<dbReference type="PANTHER" id="PTHR43711">
    <property type="entry name" value="TWO-COMPONENT HISTIDINE KINASE"/>
    <property type="match status" value="1"/>
</dbReference>
<dbReference type="InterPro" id="IPR003661">
    <property type="entry name" value="HisK_dim/P_dom"/>
</dbReference>
<dbReference type="InterPro" id="IPR004358">
    <property type="entry name" value="Sig_transdc_His_kin-like_C"/>
</dbReference>
<dbReference type="AlphaFoldDB" id="A0A8J3RMC3"/>
<dbReference type="InterPro" id="IPR005467">
    <property type="entry name" value="His_kinase_dom"/>
</dbReference>
<dbReference type="SUPFAM" id="SSF47384">
    <property type="entry name" value="Homodimeric domain of signal transducing histidine kinase"/>
    <property type="match status" value="1"/>
</dbReference>
<dbReference type="Pfam" id="PF02518">
    <property type="entry name" value="HATPase_c"/>
    <property type="match status" value="1"/>
</dbReference>
<sequence length="411" mass="43037">MLGEGPRSAARQAALLFAVAGILALAGTVLPFERPRLLGAVAAAALVAAAVAWWLPWERFGERAPLALCVPTLGLLSAATWALDGIAAGTAPFFMLMFAWVGLHFSAWAVAALALPAAAAYLTPLIAADRGPVAISGGAVFIPAMVVVGMLISRQVAHHRRSRAQVERMERWRAALSATLAHDVRSPLTTAQFAVETLAEDGPGLPKAQRDEIAGMAIRQINRIRRLASGLLDAERLDIHGGLRLDLEAVDLRKAVCEAIGYLSAPVAVEVPAGVRVRADPERLEQILVNLAANAIGHGALPVVVEAEAVGPDLVAIHVRDHGAGVPEDKRAVLFTRFSAADTNPQSVGLGLWITRELARAHGGDVAYAPQIPGSRFTVTLPAAPVEGSPRAGPREPARSPGCSPGKGAQR</sequence>
<comment type="caution">
    <text evidence="11">The sequence shown here is derived from an EMBL/GenBank/DDBJ whole genome shotgun (WGS) entry which is preliminary data.</text>
</comment>
<dbReference type="PROSITE" id="PS50109">
    <property type="entry name" value="HIS_KIN"/>
    <property type="match status" value="1"/>
</dbReference>
<comment type="subcellular location">
    <subcellularLocation>
        <location evidence="2">Cell membrane</location>
    </subcellularLocation>
</comment>
<comment type="catalytic activity">
    <reaction evidence="1">
        <text>ATP + protein L-histidine = ADP + protein N-phospho-L-histidine.</text>
        <dbReference type="EC" id="2.7.13.3"/>
    </reaction>
</comment>
<dbReference type="Gene3D" id="1.10.287.130">
    <property type="match status" value="1"/>
</dbReference>
<dbReference type="GO" id="GO:0005886">
    <property type="term" value="C:plasma membrane"/>
    <property type="evidence" value="ECO:0007669"/>
    <property type="project" value="UniProtKB-SubCell"/>
</dbReference>
<dbReference type="Gene3D" id="3.30.565.10">
    <property type="entry name" value="Histidine kinase-like ATPase, C-terminal domain"/>
    <property type="match status" value="1"/>
</dbReference>
<evidence type="ECO:0000256" key="6">
    <source>
        <dbReference type="ARBA" id="ARBA00022777"/>
    </source>
</evidence>
<gene>
    <name evidence="11" type="ORF">Plo01_31750</name>
</gene>
<organism evidence="11 12">
    <name type="scientific">Planobispora longispora</name>
    <dbReference type="NCBI Taxonomy" id="28887"/>
    <lineage>
        <taxon>Bacteria</taxon>
        <taxon>Bacillati</taxon>
        <taxon>Actinomycetota</taxon>
        <taxon>Actinomycetes</taxon>
        <taxon>Streptosporangiales</taxon>
        <taxon>Streptosporangiaceae</taxon>
        <taxon>Planobispora</taxon>
    </lineage>
</organism>
<dbReference type="EMBL" id="BOOH01000022">
    <property type="protein sequence ID" value="GIH76746.1"/>
    <property type="molecule type" value="Genomic_DNA"/>
</dbReference>
<dbReference type="CDD" id="cd00082">
    <property type="entry name" value="HisKA"/>
    <property type="match status" value="1"/>
</dbReference>
<dbReference type="SMART" id="SM00388">
    <property type="entry name" value="HisKA"/>
    <property type="match status" value="1"/>
</dbReference>
<dbReference type="PRINTS" id="PR00344">
    <property type="entry name" value="BCTRLSENSOR"/>
</dbReference>
<name>A0A8J3RMC3_9ACTN</name>
<feature type="domain" description="Histidine kinase" evidence="10">
    <location>
        <begin position="179"/>
        <end position="385"/>
    </location>
</feature>
<feature type="transmembrane region" description="Helical" evidence="9">
    <location>
        <begin position="107"/>
        <end position="127"/>
    </location>
</feature>
<evidence type="ECO:0000256" key="7">
    <source>
        <dbReference type="ARBA" id="ARBA00023012"/>
    </source>
</evidence>
<feature type="transmembrane region" description="Helical" evidence="9">
    <location>
        <begin position="12"/>
        <end position="30"/>
    </location>
</feature>
<keyword evidence="9" id="KW-1133">Transmembrane helix</keyword>
<evidence type="ECO:0000256" key="8">
    <source>
        <dbReference type="SAM" id="MobiDB-lite"/>
    </source>
</evidence>
<keyword evidence="7" id="KW-0902">Two-component regulatory system</keyword>
<evidence type="ECO:0000256" key="9">
    <source>
        <dbReference type="SAM" id="Phobius"/>
    </source>
</evidence>
<dbReference type="EC" id="2.7.13.3" evidence="3"/>
<evidence type="ECO:0000256" key="3">
    <source>
        <dbReference type="ARBA" id="ARBA00012438"/>
    </source>
</evidence>
<dbReference type="SUPFAM" id="SSF55874">
    <property type="entry name" value="ATPase domain of HSP90 chaperone/DNA topoisomerase II/histidine kinase"/>
    <property type="match status" value="1"/>
</dbReference>